<dbReference type="Proteomes" id="UP001211907">
    <property type="component" value="Unassembled WGS sequence"/>
</dbReference>
<proteinExistence type="predicted"/>
<feature type="non-terminal residue" evidence="2">
    <location>
        <position position="1"/>
    </location>
</feature>
<sequence length="113" mass="12886">PISPQFLDPVSSRYVLPAPVPVFLNPPRHPLELRESDAEYVPPPQIPNNPNDNNNNNNNNNTEINNQNSSDDDLIPIADNQIITARELARLEEQAIREAPEKRLRLQARHNRI</sequence>
<evidence type="ECO:0000313" key="3">
    <source>
        <dbReference type="Proteomes" id="UP001211907"/>
    </source>
</evidence>
<dbReference type="EMBL" id="JADGJH010004826">
    <property type="protein sequence ID" value="KAJ3083715.1"/>
    <property type="molecule type" value="Genomic_DNA"/>
</dbReference>
<evidence type="ECO:0000313" key="2">
    <source>
        <dbReference type="EMBL" id="KAJ3083715.1"/>
    </source>
</evidence>
<name>A0AAD5SNK5_9FUNG</name>
<keyword evidence="3" id="KW-1185">Reference proteome</keyword>
<protein>
    <submittedName>
        <fullName evidence="2">Uncharacterized protein</fullName>
    </submittedName>
</protein>
<gene>
    <name evidence="2" type="ORF">HK100_009415</name>
</gene>
<evidence type="ECO:0000256" key="1">
    <source>
        <dbReference type="SAM" id="MobiDB-lite"/>
    </source>
</evidence>
<reference evidence="2" key="1">
    <citation type="submission" date="2020-05" db="EMBL/GenBank/DDBJ databases">
        <title>Phylogenomic resolution of chytrid fungi.</title>
        <authorList>
            <person name="Stajich J.E."/>
            <person name="Amses K."/>
            <person name="Simmons R."/>
            <person name="Seto K."/>
            <person name="Myers J."/>
            <person name="Bonds A."/>
            <person name="Quandt C.A."/>
            <person name="Barry K."/>
            <person name="Liu P."/>
            <person name="Grigoriev I."/>
            <person name="Longcore J.E."/>
            <person name="James T.Y."/>
        </authorList>
    </citation>
    <scope>NUCLEOTIDE SEQUENCE</scope>
    <source>
        <strain evidence="2">JEL0513</strain>
    </source>
</reference>
<feature type="region of interest" description="Disordered" evidence="1">
    <location>
        <begin position="33"/>
        <end position="73"/>
    </location>
</feature>
<accession>A0AAD5SNK5</accession>
<feature type="compositionally biased region" description="Low complexity" evidence="1">
    <location>
        <begin position="48"/>
        <end position="68"/>
    </location>
</feature>
<organism evidence="2 3">
    <name type="scientific">Physocladia obscura</name>
    <dbReference type="NCBI Taxonomy" id="109957"/>
    <lineage>
        <taxon>Eukaryota</taxon>
        <taxon>Fungi</taxon>
        <taxon>Fungi incertae sedis</taxon>
        <taxon>Chytridiomycota</taxon>
        <taxon>Chytridiomycota incertae sedis</taxon>
        <taxon>Chytridiomycetes</taxon>
        <taxon>Chytridiales</taxon>
        <taxon>Chytriomycetaceae</taxon>
        <taxon>Physocladia</taxon>
    </lineage>
</organism>
<comment type="caution">
    <text evidence="2">The sequence shown here is derived from an EMBL/GenBank/DDBJ whole genome shotgun (WGS) entry which is preliminary data.</text>
</comment>
<dbReference type="AlphaFoldDB" id="A0AAD5SNK5"/>
<feature type="non-terminal residue" evidence="2">
    <location>
        <position position="113"/>
    </location>
</feature>